<dbReference type="InterPro" id="IPR023753">
    <property type="entry name" value="FAD/NAD-binding_dom"/>
</dbReference>
<evidence type="ECO:0000256" key="3">
    <source>
        <dbReference type="ARBA" id="ARBA00023002"/>
    </source>
</evidence>
<dbReference type="OrthoDB" id="1160571at2759"/>
<keyword evidence="1" id="KW-0285">Flavoprotein</keyword>
<dbReference type="Gene3D" id="3.50.50.60">
    <property type="entry name" value="FAD/NAD(P)-binding domain"/>
    <property type="match status" value="2"/>
</dbReference>
<dbReference type="EMBL" id="CACVBM020001806">
    <property type="protein sequence ID" value="CAA7060017.1"/>
    <property type="molecule type" value="Genomic_DNA"/>
</dbReference>
<dbReference type="GO" id="GO:0016651">
    <property type="term" value="F:oxidoreductase activity, acting on NAD(P)H"/>
    <property type="evidence" value="ECO:0007669"/>
    <property type="project" value="TreeGrafter"/>
</dbReference>
<comment type="caution">
    <text evidence="5">The sequence shown here is derived from an EMBL/GenBank/DDBJ whole genome shotgun (WGS) entry which is preliminary data.</text>
</comment>
<organism evidence="5 6">
    <name type="scientific">Microthlaspi erraticum</name>
    <dbReference type="NCBI Taxonomy" id="1685480"/>
    <lineage>
        <taxon>Eukaryota</taxon>
        <taxon>Viridiplantae</taxon>
        <taxon>Streptophyta</taxon>
        <taxon>Embryophyta</taxon>
        <taxon>Tracheophyta</taxon>
        <taxon>Spermatophyta</taxon>
        <taxon>Magnoliopsida</taxon>
        <taxon>eudicotyledons</taxon>
        <taxon>Gunneridae</taxon>
        <taxon>Pentapetalae</taxon>
        <taxon>rosids</taxon>
        <taxon>malvids</taxon>
        <taxon>Brassicales</taxon>
        <taxon>Brassicaceae</taxon>
        <taxon>Coluteocarpeae</taxon>
        <taxon>Microthlaspi</taxon>
    </lineage>
</organism>
<dbReference type="Pfam" id="PF07992">
    <property type="entry name" value="Pyr_redox_2"/>
    <property type="match status" value="1"/>
</dbReference>
<evidence type="ECO:0000256" key="2">
    <source>
        <dbReference type="ARBA" id="ARBA00022827"/>
    </source>
</evidence>
<accession>A0A6D2L666</accession>
<dbReference type="InterPro" id="IPR050446">
    <property type="entry name" value="FAD-oxidoreductase/Apoptosis"/>
</dbReference>
<proteinExistence type="predicted"/>
<keyword evidence="2" id="KW-0274">FAD</keyword>
<dbReference type="PANTHER" id="PTHR43557">
    <property type="entry name" value="APOPTOSIS-INDUCING FACTOR 1"/>
    <property type="match status" value="1"/>
</dbReference>
<evidence type="ECO:0000259" key="4">
    <source>
        <dbReference type="Pfam" id="PF07992"/>
    </source>
</evidence>
<dbReference type="PANTHER" id="PTHR43557:SF13">
    <property type="entry name" value="MONODEHYDROASCORBATE REDUCTASE 2-RELATED"/>
    <property type="match status" value="1"/>
</dbReference>
<dbReference type="GO" id="GO:0005737">
    <property type="term" value="C:cytoplasm"/>
    <property type="evidence" value="ECO:0007669"/>
    <property type="project" value="TreeGrafter"/>
</dbReference>
<keyword evidence="3" id="KW-0560">Oxidoreductase</keyword>
<protein>
    <recommendedName>
        <fullName evidence="4">FAD/NAD(P)-binding domain-containing protein</fullName>
    </recommendedName>
</protein>
<keyword evidence="6" id="KW-1185">Reference proteome</keyword>
<dbReference type="AlphaFoldDB" id="A0A6D2L666"/>
<evidence type="ECO:0000313" key="5">
    <source>
        <dbReference type="EMBL" id="CAA7060017.1"/>
    </source>
</evidence>
<dbReference type="Proteomes" id="UP000467841">
    <property type="component" value="Unassembled WGS sequence"/>
</dbReference>
<reference evidence="5" key="1">
    <citation type="submission" date="2020-01" db="EMBL/GenBank/DDBJ databases">
        <authorList>
            <person name="Mishra B."/>
        </authorList>
    </citation>
    <scope>NUCLEOTIDE SEQUENCE [LARGE SCALE GENOMIC DNA]</scope>
</reference>
<sequence length="66" mass="7023">MTHEFTNFFYSSFGIKIVKGAVAAGFNTNSNGEVTEVKLKDGRTLEADIVIVGVGGKPLTSLFKGL</sequence>
<evidence type="ECO:0000256" key="1">
    <source>
        <dbReference type="ARBA" id="ARBA00022630"/>
    </source>
</evidence>
<feature type="domain" description="FAD/NAD(P)-binding" evidence="4">
    <location>
        <begin position="12"/>
        <end position="63"/>
    </location>
</feature>
<dbReference type="SUPFAM" id="SSF51905">
    <property type="entry name" value="FAD/NAD(P)-binding domain"/>
    <property type="match status" value="1"/>
</dbReference>
<evidence type="ECO:0000313" key="6">
    <source>
        <dbReference type="Proteomes" id="UP000467841"/>
    </source>
</evidence>
<name>A0A6D2L666_9BRAS</name>
<gene>
    <name evidence="5" type="ORF">MERR_LOCUS47253</name>
</gene>
<dbReference type="InterPro" id="IPR036188">
    <property type="entry name" value="FAD/NAD-bd_sf"/>
</dbReference>